<dbReference type="Proteomes" id="UP000243799">
    <property type="component" value="Unassembled WGS sequence"/>
</dbReference>
<dbReference type="AlphaFoldDB" id="A0A1I0ZYS9"/>
<sequence length="246" mass="26189">MTFEEQLPALIVLGYGAAAGLGYLGGKWSGRAKTWALTLAWLLGIATTVTWLVVAVGVSGLVTIVSLLVFAPLAITYLVVVLGRLRRRRAGGDIDSVWPRMFLGGGALCFLILAANTMINGLTYFIGLAYDVELHVTGSHQGSSMTSRTTVSGEYLLHGENHVLDHVQWLAFEQLPAAGETIRVAIGPLWPNPLLANATNAGLLMALGIVAAIPGVLLTMVVAREKANARNHREQSVVVEDGRHDG</sequence>
<feature type="transmembrane region" description="Helical" evidence="1">
    <location>
        <begin position="36"/>
        <end position="54"/>
    </location>
</feature>
<keyword evidence="3" id="KW-1185">Reference proteome</keyword>
<keyword evidence="1" id="KW-1133">Transmembrane helix</keyword>
<keyword evidence="1" id="KW-0812">Transmembrane</keyword>
<name>A0A1I0ZYS9_9PSEU</name>
<feature type="transmembrane region" description="Helical" evidence="1">
    <location>
        <begin position="102"/>
        <end position="126"/>
    </location>
</feature>
<gene>
    <name evidence="2" type="ORF">SAMN05216266_10818</name>
</gene>
<dbReference type="STRING" id="490629.SAMN05216266_10818"/>
<dbReference type="EMBL" id="FOKG01000008">
    <property type="protein sequence ID" value="SFB30854.1"/>
    <property type="molecule type" value="Genomic_DNA"/>
</dbReference>
<keyword evidence="1" id="KW-0472">Membrane</keyword>
<protein>
    <submittedName>
        <fullName evidence="2">Uncharacterized protein</fullName>
    </submittedName>
</protein>
<dbReference type="RefSeq" id="WP_091673765.1">
    <property type="nucleotide sequence ID" value="NZ_FOKG01000008.1"/>
</dbReference>
<proteinExistence type="predicted"/>
<feature type="transmembrane region" description="Helical" evidence="1">
    <location>
        <begin position="201"/>
        <end position="223"/>
    </location>
</feature>
<evidence type="ECO:0000313" key="2">
    <source>
        <dbReference type="EMBL" id="SFB30854.1"/>
    </source>
</evidence>
<feature type="transmembrane region" description="Helical" evidence="1">
    <location>
        <begin position="60"/>
        <end position="82"/>
    </location>
</feature>
<evidence type="ECO:0000313" key="3">
    <source>
        <dbReference type="Proteomes" id="UP000243799"/>
    </source>
</evidence>
<reference evidence="3" key="1">
    <citation type="submission" date="2016-10" db="EMBL/GenBank/DDBJ databases">
        <authorList>
            <person name="Varghese N."/>
            <person name="Submissions S."/>
        </authorList>
    </citation>
    <scope>NUCLEOTIDE SEQUENCE [LARGE SCALE GENOMIC DNA]</scope>
    <source>
        <strain evidence="3">CGMCC 4.3568</strain>
    </source>
</reference>
<accession>A0A1I0ZYS9</accession>
<organism evidence="2 3">
    <name type="scientific">Amycolatopsis marina</name>
    <dbReference type="NCBI Taxonomy" id="490629"/>
    <lineage>
        <taxon>Bacteria</taxon>
        <taxon>Bacillati</taxon>
        <taxon>Actinomycetota</taxon>
        <taxon>Actinomycetes</taxon>
        <taxon>Pseudonocardiales</taxon>
        <taxon>Pseudonocardiaceae</taxon>
        <taxon>Amycolatopsis</taxon>
    </lineage>
</organism>
<feature type="transmembrane region" description="Helical" evidence="1">
    <location>
        <begin position="6"/>
        <end position="24"/>
    </location>
</feature>
<evidence type="ECO:0000256" key="1">
    <source>
        <dbReference type="SAM" id="Phobius"/>
    </source>
</evidence>